<organism evidence="4 5">
    <name type="scientific">Azohydromonas lata</name>
    <dbReference type="NCBI Taxonomy" id="45677"/>
    <lineage>
        <taxon>Bacteria</taxon>
        <taxon>Pseudomonadati</taxon>
        <taxon>Pseudomonadota</taxon>
        <taxon>Betaproteobacteria</taxon>
        <taxon>Burkholderiales</taxon>
        <taxon>Sphaerotilaceae</taxon>
        <taxon>Azohydromonas</taxon>
    </lineage>
</organism>
<keyword evidence="2" id="KW-0812">Transmembrane</keyword>
<dbReference type="EMBL" id="JAXOJX010000008">
    <property type="protein sequence ID" value="MDZ5456365.1"/>
    <property type="molecule type" value="Genomic_DNA"/>
</dbReference>
<evidence type="ECO:0000259" key="3">
    <source>
        <dbReference type="Pfam" id="PF13116"/>
    </source>
</evidence>
<protein>
    <submittedName>
        <fullName evidence="4">YhdP family protein</fullName>
    </submittedName>
</protein>
<dbReference type="RefSeq" id="WP_322464947.1">
    <property type="nucleotide sequence ID" value="NZ_JAXOJX010000008.1"/>
</dbReference>
<keyword evidence="5" id="KW-1185">Reference proteome</keyword>
<evidence type="ECO:0000313" key="5">
    <source>
        <dbReference type="Proteomes" id="UP001293718"/>
    </source>
</evidence>
<feature type="region of interest" description="Disordered" evidence="1">
    <location>
        <begin position="1328"/>
        <end position="1359"/>
    </location>
</feature>
<comment type="caution">
    <text evidence="4">The sequence shown here is derived from an EMBL/GenBank/DDBJ whole genome shotgun (WGS) entry which is preliminary data.</text>
</comment>
<evidence type="ECO:0000313" key="4">
    <source>
        <dbReference type="EMBL" id="MDZ5456365.1"/>
    </source>
</evidence>
<dbReference type="PANTHER" id="PTHR38690">
    <property type="entry name" value="PROTEASE-RELATED"/>
    <property type="match status" value="1"/>
</dbReference>
<accession>A0ABU5ICV4</accession>
<dbReference type="InterPro" id="IPR025263">
    <property type="entry name" value="YhdP_central"/>
</dbReference>
<feature type="transmembrane region" description="Helical" evidence="2">
    <location>
        <begin position="20"/>
        <end position="45"/>
    </location>
</feature>
<proteinExistence type="predicted"/>
<dbReference type="InterPro" id="IPR011836">
    <property type="entry name" value="YhdP"/>
</dbReference>
<reference evidence="4 5" key="1">
    <citation type="submission" date="2023-11" db="EMBL/GenBank/DDBJ databases">
        <title>Draft genome of Azohydromonas lata strain H1 (DSM1123), a polyhydroxyalkanoate producer.</title>
        <authorList>
            <person name="Traversa D."/>
            <person name="D'Addabbo P."/>
            <person name="Pazzani C."/>
            <person name="Manzari C."/>
            <person name="Chiara M."/>
            <person name="Scrascia M."/>
        </authorList>
    </citation>
    <scope>NUCLEOTIDE SEQUENCE [LARGE SCALE GENOMIC DNA]</scope>
    <source>
        <strain evidence="4 5">H1</strain>
    </source>
</reference>
<keyword evidence="2" id="KW-1133">Transmembrane helix</keyword>
<gene>
    <name evidence="4" type="ORF">SM757_07240</name>
</gene>
<feature type="compositionally biased region" description="Low complexity" evidence="1">
    <location>
        <begin position="1347"/>
        <end position="1359"/>
    </location>
</feature>
<evidence type="ECO:0000256" key="2">
    <source>
        <dbReference type="SAM" id="Phobius"/>
    </source>
</evidence>
<feature type="domain" description="YhdP central" evidence="3">
    <location>
        <begin position="21"/>
        <end position="1325"/>
    </location>
</feature>
<dbReference type="PANTHER" id="PTHR38690:SF1">
    <property type="entry name" value="PROTEASE"/>
    <property type="match status" value="1"/>
</dbReference>
<name>A0ABU5ICV4_9BURK</name>
<evidence type="ECO:0000256" key="1">
    <source>
        <dbReference type="SAM" id="MobiDB-lite"/>
    </source>
</evidence>
<dbReference type="Pfam" id="PF13116">
    <property type="entry name" value="YhdP"/>
    <property type="match status" value="1"/>
</dbReference>
<dbReference type="Proteomes" id="UP001293718">
    <property type="component" value="Unassembled WGS sequence"/>
</dbReference>
<sequence>MPPIPPDPTARRVSRWPLGLRLAAGLLIAAWSLLLVGLAVLHWVILPHAREWLPYFESHASRSLGVPVRVGDLELRGGGWVPALELRDVVLLDVHQREALRLPRVSAAVSVRSLLTLRLRMEQLVIDGAQLDLRRDAQGRLFVAGLPISQGPDDGKSDDTSLADWFFAQPEFLVRNAQVRWTDEQRGAAPLALTQVQLLLRNGLRRHELRLDATPPSAWGQAWTLQGRFTQPLLARAADFKRWRGTLHADLPAVDFVPLQQYVDLPAAVHGGQGAVRAWLELERGQAREATLDLALRAVDLRLPDHEPLALAQVQGRLTAQRGEERYTFTAQGLGFTTDDRLQWPAGNARLQWRHDGQGGELQADRLDLALLARLMSRVPLPKPVEAQLATLQPAGVVSGLQLRWDGPAEQPAHYRAKGRVQGLSLSGAAAGKSGDIGRPGLQGLDADFEATEAGGSARLAVAQGALEFPGLFEQPTLPVERFTAVLAWRLQTAAAPSAPKYEVLLRDVKLLNADAQAEFNATWRTDAQGRLPGTLELEGKLQRGRAQAVARYLPLTLPADTRHWVEQAVRGGRIPQATFKVRGNLDDFPFRRAASGEFRIAGQVEDVTLAYVPDDATWPVFTQAAGELVFERMSMQLRNVHARVANHALELTGVNGGMADMAQATLRIEGVGRGVAADMLRFVDTSPVGGWMDKALSGATATGNAELRLALQMPLSDLDQTAVQGSVLLAGNDVRIVPDAPLMAAARARVDFNRQRITLTGGARVLGGDAVFEGGTQGDGTLRFTGNGVASAEGLRRATELGLVARLAGAFSGQSPYRLVVAVRQGHPEIQVTSNLVGMASDLPAPLHKAAEAALPLQVSSRVVSEGATPQLEHWHVDAAGLFQAQAVRDLQRKDADGSPLLLRGGLGVLTPVPQPAQGFGLALALPALDVDAWEQALERLSQPLPASNGAAGATGTAANGGAPALDASLPLSASLQVGQMLVHGRRLDQVVAGISRAGGDPTWRANLHAQQLDGHVEYRPGAGTQAGQVRARLARLALPPSEAQQVENMLAQAPSTVPALDIVVEDFELGGRDLGRAEIQAVNRRTVGRQAEWQLDRLSLTTAEAELKALGRWVPAPGGQRRMVMDFRMDLADGGALLERLGFGGVLQGGKGRLQGEVSWPGSPLAPDPARMDGQLRLDLQQGRFLKAGAGAGRLLSVLSLQSIPRRLTLDFRDVFLQGFAFDNITGDVHIDDGVADTNNLLMRGLQAAVLMEGKADLARETQDLHVVVVPEINAGTASLAYAAINPAVGLGTFLAQLFLRKPLMQVGTREFQITGSWSDPQVARLERAADKPLPNLDPSPPPGAAAAASSPRSSQN</sequence>
<keyword evidence="2" id="KW-0472">Membrane</keyword>
<dbReference type="NCBIfam" id="TIGR02099">
    <property type="entry name" value="YhdP family protein"/>
    <property type="match status" value="1"/>
</dbReference>